<evidence type="ECO:0000313" key="12">
    <source>
        <dbReference type="Proteomes" id="UP000190409"/>
    </source>
</evidence>
<evidence type="ECO:0000256" key="1">
    <source>
        <dbReference type="ARBA" id="ARBA00005417"/>
    </source>
</evidence>
<comment type="similarity">
    <text evidence="1">Belongs to the ABC transporter superfamily.</text>
</comment>
<evidence type="ECO:0000256" key="8">
    <source>
        <dbReference type="ARBA" id="ARBA00023136"/>
    </source>
</evidence>
<dbReference type="GO" id="GO:0005524">
    <property type="term" value="F:ATP binding"/>
    <property type="evidence" value="ECO:0007669"/>
    <property type="project" value="UniProtKB-KW"/>
</dbReference>
<evidence type="ECO:0000256" key="2">
    <source>
        <dbReference type="ARBA" id="ARBA00022448"/>
    </source>
</evidence>
<name>A0A1S8KQ78_9LACT</name>
<protein>
    <submittedName>
        <fullName evidence="11">Metal ABC transporter ATP-binding protein</fullName>
    </submittedName>
</protein>
<keyword evidence="6" id="KW-1278">Translocase</keyword>
<dbReference type="RefSeq" id="WP_077863062.1">
    <property type="nucleotide sequence ID" value="NZ_CP040419.1"/>
</dbReference>
<evidence type="ECO:0000256" key="5">
    <source>
        <dbReference type="ARBA" id="ARBA00022840"/>
    </source>
</evidence>
<sequence length="244" mass="27000">MISFDSISKSFKSNDGQFQALDNITLTIDEHECFGVIGQSGAGKSTLLRMINALEQPTSGQVVVDGVTVGDLSGKALRQYKSTIGMVFQQFNLLNNKTVKENILLPLAIHDYEDTLDLDHVLDFVELSDKRDAYPAELSGGQKQRVGIARALITKPRILLCDEPTSALDQGTTDDVVQVLKRVNEEFNMTIVVVTHELDVIKHLCDRSAILEGGNLLETLSVNKSDQTNLDQSYYERAREVLLS</sequence>
<dbReference type="InterPro" id="IPR003439">
    <property type="entry name" value="ABC_transporter-like_ATP-bd"/>
</dbReference>
<keyword evidence="8" id="KW-0472">Membrane</keyword>
<dbReference type="InterPro" id="IPR003593">
    <property type="entry name" value="AAA+_ATPase"/>
</dbReference>
<evidence type="ECO:0000256" key="9">
    <source>
        <dbReference type="ARBA" id="ARBA00049360"/>
    </source>
</evidence>
<dbReference type="GO" id="GO:0005886">
    <property type="term" value="C:plasma membrane"/>
    <property type="evidence" value="ECO:0007669"/>
    <property type="project" value="UniProtKB-ARBA"/>
</dbReference>
<organism evidence="11 12">
    <name type="scientific">Dolosigranulum pigrum</name>
    <dbReference type="NCBI Taxonomy" id="29394"/>
    <lineage>
        <taxon>Bacteria</taxon>
        <taxon>Bacillati</taxon>
        <taxon>Bacillota</taxon>
        <taxon>Bacilli</taxon>
        <taxon>Lactobacillales</taxon>
        <taxon>Carnobacteriaceae</taxon>
        <taxon>Dolosigranulum</taxon>
    </lineage>
</organism>
<evidence type="ECO:0000256" key="10">
    <source>
        <dbReference type="ARBA" id="ARBA00055994"/>
    </source>
</evidence>
<proteinExistence type="inferred from homology"/>
<evidence type="ECO:0000256" key="3">
    <source>
        <dbReference type="ARBA" id="ARBA00022475"/>
    </source>
</evidence>
<dbReference type="PANTHER" id="PTHR43166">
    <property type="entry name" value="AMINO ACID IMPORT ATP-BINDING PROTEIN"/>
    <property type="match status" value="1"/>
</dbReference>
<keyword evidence="5 11" id="KW-0067">ATP-binding</keyword>
<comment type="caution">
    <text evidence="11">The sequence shown here is derived from an EMBL/GenBank/DDBJ whole genome shotgun (WGS) entry which is preliminary data.</text>
</comment>
<dbReference type="InterPro" id="IPR017871">
    <property type="entry name" value="ABC_transporter-like_CS"/>
</dbReference>
<dbReference type="PANTHER" id="PTHR43166:SF30">
    <property type="entry name" value="METHIONINE IMPORT ATP-BINDING PROTEIN METN"/>
    <property type="match status" value="1"/>
</dbReference>
<dbReference type="InterPro" id="IPR050086">
    <property type="entry name" value="MetN_ABC_transporter-like"/>
</dbReference>
<dbReference type="EMBL" id="MUYF01000003">
    <property type="protein sequence ID" value="OOL81645.1"/>
    <property type="molecule type" value="Genomic_DNA"/>
</dbReference>
<dbReference type="AlphaFoldDB" id="A0A1S8KQ78"/>
<dbReference type="Gene3D" id="3.40.50.300">
    <property type="entry name" value="P-loop containing nucleotide triphosphate hydrolases"/>
    <property type="match status" value="1"/>
</dbReference>
<reference evidence="11 12" key="1">
    <citation type="submission" date="2017-01" db="EMBL/GenBank/DDBJ databases">
        <title>Complete Genome Sequence of Dolosigranulum pigrum isolated from a Patient with interstitial lung disease.</title>
        <authorList>
            <person name="Mukhopadhyay R."/>
            <person name="Joaquin J."/>
            <person name="Hogue R."/>
            <person name="Fitzgerald S."/>
            <person name="Jospin G."/>
            <person name="Eisen J.A."/>
            <person name="Chaturvedi V."/>
        </authorList>
    </citation>
    <scope>NUCLEOTIDE SEQUENCE [LARGE SCALE GENOMIC DNA]</scope>
    <source>
        <strain evidence="11 12">15S00348</strain>
    </source>
</reference>
<keyword evidence="4" id="KW-0547">Nucleotide-binding</keyword>
<keyword evidence="3" id="KW-1003">Cell membrane</keyword>
<keyword evidence="2" id="KW-0813">Transport</keyword>
<comment type="function">
    <text evidence="10">Part of the ABC transporter FtsEX involved in cellular division. Has ATPase activity. Essential for cell division and viability.</text>
</comment>
<accession>A0A1S8KQ78</accession>
<gene>
    <name evidence="11" type="ORF">BWX42_08030</name>
</gene>
<dbReference type="Proteomes" id="UP000190409">
    <property type="component" value="Unassembled WGS sequence"/>
</dbReference>
<dbReference type="PROSITE" id="PS00211">
    <property type="entry name" value="ABC_TRANSPORTER_1"/>
    <property type="match status" value="1"/>
</dbReference>
<dbReference type="GO" id="GO:0016887">
    <property type="term" value="F:ATP hydrolysis activity"/>
    <property type="evidence" value="ECO:0007669"/>
    <property type="project" value="InterPro"/>
</dbReference>
<evidence type="ECO:0000256" key="4">
    <source>
        <dbReference type="ARBA" id="ARBA00022741"/>
    </source>
</evidence>
<dbReference type="FunFam" id="3.40.50.300:FF:000056">
    <property type="entry name" value="Cell division ATP-binding protein FtsE"/>
    <property type="match status" value="1"/>
</dbReference>
<dbReference type="SMART" id="SM00382">
    <property type="entry name" value="AAA"/>
    <property type="match status" value="1"/>
</dbReference>
<dbReference type="InterPro" id="IPR027417">
    <property type="entry name" value="P-loop_NTPase"/>
</dbReference>
<dbReference type="PROSITE" id="PS50893">
    <property type="entry name" value="ABC_TRANSPORTER_2"/>
    <property type="match status" value="1"/>
</dbReference>
<dbReference type="GO" id="GO:0006865">
    <property type="term" value="P:amino acid transport"/>
    <property type="evidence" value="ECO:0007669"/>
    <property type="project" value="UniProtKB-KW"/>
</dbReference>
<evidence type="ECO:0000256" key="7">
    <source>
        <dbReference type="ARBA" id="ARBA00022970"/>
    </source>
</evidence>
<evidence type="ECO:0000313" key="11">
    <source>
        <dbReference type="EMBL" id="OOL81645.1"/>
    </source>
</evidence>
<evidence type="ECO:0000256" key="6">
    <source>
        <dbReference type="ARBA" id="ARBA00022967"/>
    </source>
</evidence>
<dbReference type="SUPFAM" id="SSF52540">
    <property type="entry name" value="P-loop containing nucleoside triphosphate hydrolases"/>
    <property type="match status" value="1"/>
</dbReference>
<dbReference type="Pfam" id="PF00005">
    <property type="entry name" value="ABC_tran"/>
    <property type="match status" value="1"/>
</dbReference>
<comment type="catalytic activity">
    <reaction evidence="9">
        <text>ATP + H2O = ADP + phosphate + H(+)</text>
        <dbReference type="Rhea" id="RHEA:13065"/>
        <dbReference type="ChEBI" id="CHEBI:15377"/>
        <dbReference type="ChEBI" id="CHEBI:15378"/>
        <dbReference type="ChEBI" id="CHEBI:30616"/>
        <dbReference type="ChEBI" id="CHEBI:43474"/>
        <dbReference type="ChEBI" id="CHEBI:456216"/>
    </reaction>
</comment>
<keyword evidence="7" id="KW-0029">Amino-acid transport</keyword>